<evidence type="ECO:0000313" key="2">
    <source>
        <dbReference type="Proteomes" id="UP000887013"/>
    </source>
</evidence>
<sequence>MDVFENGSSSKIRAVHKSHSPYQSANRFIVTNIVITSLKALKLCYSHSSVTPFGRLSERFFPFQLSLAVVIHFVVAPISRVLGINFCHSSLCPNHENKFRNCDSAGHLSDSFFLLPRTFLYPYLFIQELKRIR</sequence>
<dbReference type="EMBL" id="BMAW01091026">
    <property type="protein sequence ID" value="GFS47553.1"/>
    <property type="molecule type" value="Genomic_DNA"/>
</dbReference>
<gene>
    <name evidence="1" type="ORF">NPIL_202791</name>
</gene>
<dbReference type="AlphaFoldDB" id="A0A8X6MF33"/>
<evidence type="ECO:0000313" key="1">
    <source>
        <dbReference type="EMBL" id="GFS47553.1"/>
    </source>
</evidence>
<accession>A0A8X6MF33</accession>
<keyword evidence="2" id="KW-1185">Reference proteome</keyword>
<comment type="caution">
    <text evidence="1">The sequence shown here is derived from an EMBL/GenBank/DDBJ whole genome shotgun (WGS) entry which is preliminary data.</text>
</comment>
<protein>
    <submittedName>
        <fullName evidence="1">Uncharacterized protein</fullName>
    </submittedName>
</protein>
<reference evidence="1" key="1">
    <citation type="submission" date="2020-08" db="EMBL/GenBank/DDBJ databases">
        <title>Multicomponent nature underlies the extraordinary mechanical properties of spider dragline silk.</title>
        <authorList>
            <person name="Kono N."/>
            <person name="Nakamura H."/>
            <person name="Mori M."/>
            <person name="Yoshida Y."/>
            <person name="Ohtoshi R."/>
            <person name="Malay A.D."/>
            <person name="Moran D.A.P."/>
            <person name="Tomita M."/>
            <person name="Numata K."/>
            <person name="Arakawa K."/>
        </authorList>
    </citation>
    <scope>NUCLEOTIDE SEQUENCE</scope>
</reference>
<dbReference type="Proteomes" id="UP000887013">
    <property type="component" value="Unassembled WGS sequence"/>
</dbReference>
<name>A0A8X6MF33_NEPPI</name>
<organism evidence="1 2">
    <name type="scientific">Nephila pilipes</name>
    <name type="common">Giant wood spider</name>
    <name type="synonym">Nephila maculata</name>
    <dbReference type="NCBI Taxonomy" id="299642"/>
    <lineage>
        <taxon>Eukaryota</taxon>
        <taxon>Metazoa</taxon>
        <taxon>Ecdysozoa</taxon>
        <taxon>Arthropoda</taxon>
        <taxon>Chelicerata</taxon>
        <taxon>Arachnida</taxon>
        <taxon>Araneae</taxon>
        <taxon>Araneomorphae</taxon>
        <taxon>Entelegynae</taxon>
        <taxon>Araneoidea</taxon>
        <taxon>Nephilidae</taxon>
        <taxon>Nephila</taxon>
    </lineage>
</organism>
<proteinExistence type="predicted"/>